<evidence type="ECO:0000313" key="3">
    <source>
        <dbReference type="Proteomes" id="UP000800200"/>
    </source>
</evidence>
<dbReference type="Pfam" id="PF01814">
    <property type="entry name" value="Hemerythrin"/>
    <property type="match status" value="1"/>
</dbReference>
<sequence length="269" mass="29914">MAPSAPWVDGPWTLLETPSATKDISDHPAHYIANEMAFAHNAMLRGLNALYLQAPHIPVADASDFLFFTASWAAWVMHHHTIEESSMFPFFESVSGVTPDALQHNISQHHAFADGLAALHTYATSTSASNYSGARVRELIESFAKPLREHLADEIPTLWALDTVGAQHSRQLLEIYQKCEADAGKQDKSVVPPMVLGLCDKTFQGGNDWPKMPIGSAYIVHYIFGRKHRGAWRFLPCDTWGTPKALGFLGNENERKGSGKEEWEEMGKR</sequence>
<dbReference type="EMBL" id="ML994623">
    <property type="protein sequence ID" value="KAF2188482.1"/>
    <property type="molecule type" value="Genomic_DNA"/>
</dbReference>
<reference evidence="2" key="1">
    <citation type="journal article" date="2020" name="Stud. Mycol.">
        <title>101 Dothideomycetes genomes: a test case for predicting lifestyles and emergence of pathogens.</title>
        <authorList>
            <person name="Haridas S."/>
            <person name="Albert R."/>
            <person name="Binder M."/>
            <person name="Bloem J."/>
            <person name="Labutti K."/>
            <person name="Salamov A."/>
            <person name="Andreopoulos B."/>
            <person name="Baker S."/>
            <person name="Barry K."/>
            <person name="Bills G."/>
            <person name="Bluhm B."/>
            <person name="Cannon C."/>
            <person name="Castanera R."/>
            <person name="Culley D."/>
            <person name="Daum C."/>
            <person name="Ezra D."/>
            <person name="Gonzalez J."/>
            <person name="Henrissat B."/>
            <person name="Kuo A."/>
            <person name="Liang C."/>
            <person name="Lipzen A."/>
            <person name="Lutzoni F."/>
            <person name="Magnuson J."/>
            <person name="Mondo S."/>
            <person name="Nolan M."/>
            <person name="Ohm R."/>
            <person name="Pangilinan J."/>
            <person name="Park H.-J."/>
            <person name="Ramirez L."/>
            <person name="Alfaro M."/>
            <person name="Sun H."/>
            <person name="Tritt A."/>
            <person name="Yoshinaga Y."/>
            <person name="Zwiers L.-H."/>
            <person name="Turgeon B."/>
            <person name="Goodwin S."/>
            <person name="Spatafora J."/>
            <person name="Crous P."/>
            <person name="Grigoriev I."/>
        </authorList>
    </citation>
    <scope>NUCLEOTIDE SEQUENCE</scope>
    <source>
        <strain evidence="2">CBS 207.26</strain>
    </source>
</reference>
<feature type="domain" description="Hemerythrin-like" evidence="1">
    <location>
        <begin position="34"/>
        <end position="154"/>
    </location>
</feature>
<proteinExistence type="predicted"/>
<accession>A0A6A6ECF2</accession>
<organism evidence="2 3">
    <name type="scientific">Zopfia rhizophila CBS 207.26</name>
    <dbReference type="NCBI Taxonomy" id="1314779"/>
    <lineage>
        <taxon>Eukaryota</taxon>
        <taxon>Fungi</taxon>
        <taxon>Dikarya</taxon>
        <taxon>Ascomycota</taxon>
        <taxon>Pezizomycotina</taxon>
        <taxon>Dothideomycetes</taxon>
        <taxon>Dothideomycetes incertae sedis</taxon>
        <taxon>Zopfiaceae</taxon>
        <taxon>Zopfia</taxon>
    </lineage>
</organism>
<gene>
    <name evidence="2" type="ORF">K469DRAFT_748294</name>
</gene>
<dbReference type="Gene3D" id="1.20.120.520">
    <property type="entry name" value="nmb1532 protein domain like"/>
    <property type="match status" value="1"/>
</dbReference>
<evidence type="ECO:0000313" key="2">
    <source>
        <dbReference type="EMBL" id="KAF2188482.1"/>
    </source>
</evidence>
<dbReference type="CDD" id="cd12108">
    <property type="entry name" value="Hr-like"/>
    <property type="match status" value="1"/>
</dbReference>
<name>A0A6A6ECF2_9PEZI</name>
<protein>
    <recommendedName>
        <fullName evidence="1">Hemerythrin-like domain-containing protein</fullName>
    </recommendedName>
</protein>
<dbReference type="PANTHER" id="PTHR38048:SF2">
    <property type="entry name" value="HEMERYTHRIN-LIKE DOMAIN-CONTAINING PROTEIN"/>
    <property type="match status" value="1"/>
</dbReference>
<dbReference type="InterPro" id="IPR012312">
    <property type="entry name" value="Hemerythrin-like"/>
</dbReference>
<evidence type="ECO:0000259" key="1">
    <source>
        <dbReference type="Pfam" id="PF01814"/>
    </source>
</evidence>
<keyword evidence="3" id="KW-1185">Reference proteome</keyword>
<dbReference type="PANTHER" id="PTHR38048">
    <property type="entry name" value="EXPRESSED PROTEIN"/>
    <property type="match status" value="1"/>
</dbReference>
<dbReference type="InterPro" id="IPR053206">
    <property type="entry name" value="Dimeric_xanthone_biosynth"/>
</dbReference>
<dbReference type="AlphaFoldDB" id="A0A6A6ECF2"/>
<dbReference type="OrthoDB" id="58416at2759"/>
<dbReference type="Proteomes" id="UP000800200">
    <property type="component" value="Unassembled WGS sequence"/>
</dbReference>